<organism evidence="2 3">
    <name type="scientific">Sumerlaea chitinivorans</name>
    <dbReference type="NCBI Taxonomy" id="2250252"/>
    <lineage>
        <taxon>Bacteria</taxon>
        <taxon>Candidatus Sumerlaeota</taxon>
        <taxon>Candidatus Sumerlaeia</taxon>
        <taxon>Candidatus Sumerlaeales</taxon>
        <taxon>Candidatus Sumerlaeaceae</taxon>
        <taxon>Candidatus Sumerlaea</taxon>
    </lineage>
</organism>
<dbReference type="InterPro" id="IPR019734">
    <property type="entry name" value="TPR_rpt"/>
</dbReference>
<dbReference type="Gene3D" id="1.25.40.10">
    <property type="entry name" value="Tetratricopeptide repeat domain"/>
    <property type="match status" value="1"/>
</dbReference>
<keyword evidence="1" id="KW-0802">TPR repeat</keyword>
<gene>
    <name evidence="2" type="ORF">BRCON_0762</name>
</gene>
<dbReference type="Proteomes" id="UP000262583">
    <property type="component" value="Chromosome"/>
</dbReference>
<dbReference type="SUPFAM" id="SSF48452">
    <property type="entry name" value="TPR-like"/>
    <property type="match status" value="1"/>
</dbReference>
<dbReference type="PROSITE" id="PS51257">
    <property type="entry name" value="PROKAR_LIPOPROTEIN"/>
    <property type="match status" value="1"/>
</dbReference>
<evidence type="ECO:0000313" key="3">
    <source>
        <dbReference type="Proteomes" id="UP000262583"/>
    </source>
</evidence>
<dbReference type="SMART" id="SM00028">
    <property type="entry name" value="TPR"/>
    <property type="match status" value="2"/>
</dbReference>
<sequence length="213" mass="24221">MKHTARNFGITSGILLITCLILTVSGCSLSSWETKQIKREDTKLVIPDFDNAKDQYTFATAYQQATILSTDRAKRKVQLDKIIQCHTKVVENFPNDRTYTPLSFLAIAAAKAGQEKYGEARSLFQEAMQKWPDNDYVQAQALFAIAQTYASERKFSQAQELYRQVIERFKDNPTSGVQRIVANARALYYTVKEEPANKEASPRRGILQRLKSL</sequence>
<accession>A0A2Z4Y3H9</accession>
<dbReference type="EMBL" id="CP030759">
    <property type="protein sequence ID" value="AXA35539.1"/>
    <property type="molecule type" value="Genomic_DNA"/>
</dbReference>
<dbReference type="InterPro" id="IPR011990">
    <property type="entry name" value="TPR-like_helical_dom_sf"/>
</dbReference>
<reference evidence="2 3" key="1">
    <citation type="submission" date="2018-05" db="EMBL/GenBank/DDBJ databases">
        <title>A metagenomic window into the 2 km-deep terrestrial subsurface aquifer revealed taxonomically and functionally diverse microbial community comprising novel uncultured bacterial lineages.</title>
        <authorList>
            <person name="Kadnikov V.V."/>
            <person name="Mardanov A.V."/>
            <person name="Beletsky A.V."/>
            <person name="Banks D."/>
            <person name="Pimenov N.V."/>
            <person name="Frank Y.A."/>
            <person name="Karnachuk O.V."/>
            <person name="Ravin N.V."/>
        </authorList>
    </citation>
    <scope>NUCLEOTIDE SEQUENCE [LARGE SCALE GENOMIC DNA]</scope>
    <source>
        <strain evidence="2">BY</strain>
    </source>
</reference>
<feature type="repeat" description="TPR" evidence="1">
    <location>
        <begin position="139"/>
        <end position="172"/>
    </location>
</feature>
<evidence type="ECO:0000256" key="1">
    <source>
        <dbReference type="PROSITE-ProRule" id="PRU00339"/>
    </source>
</evidence>
<dbReference type="KEGG" id="schv:BRCON_0762"/>
<dbReference type="Pfam" id="PF13424">
    <property type="entry name" value="TPR_12"/>
    <property type="match status" value="1"/>
</dbReference>
<dbReference type="PROSITE" id="PS50005">
    <property type="entry name" value="TPR"/>
    <property type="match status" value="1"/>
</dbReference>
<evidence type="ECO:0000313" key="2">
    <source>
        <dbReference type="EMBL" id="AXA35539.1"/>
    </source>
</evidence>
<dbReference type="AlphaFoldDB" id="A0A2Z4Y3H9"/>
<protein>
    <submittedName>
        <fullName evidence="2">Uncharacterized protein</fullName>
    </submittedName>
</protein>
<name>A0A2Z4Y3H9_SUMC1</name>
<proteinExistence type="predicted"/>